<dbReference type="CDD" id="cd14659">
    <property type="entry name" value="Imelysin-like_IPPA"/>
    <property type="match status" value="1"/>
</dbReference>
<feature type="chain" id="PRO_5045049925" evidence="1">
    <location>
        <begin position="17"/>
        <end position="363"/>
    </location>
</feature>
<organism evidence="3 4">
    <name type="scientific">Geopseudomonas aromaticivorans</name>
    <dbReference type="NCBI Taxonomy" id="2849492"/>
    <lineage>
        <taxon>Bacteria</taxon>
        <taxon>Pseudomonadati</taxon>
        <taxon>Pseudomonadota</taxon>
        <taxon>Gammaproteobacteria</taxon>
        <taxon>Pseudomonadales</taxon>
        <taxon>Pseudomonadaceae</taxon>
        <taxon>Geopseudomonas</taxon>
    </lineage>
</organism>
<evidence type="ECO:0000259" key="2">
    <source>
        <dbReference type="Pfam" id="PF09375"/>
    </source>
</evidence>
<name>A0ABS6N009_9GAMM</name>
<dbReference type="InterPro" id="IPR018976">
    <property type="entry name" value="Imelysin-like"/>
</dbReference>
<evidence type="ECO:0000313" key="3">
    <source>
        <dbReference type="EMBL" id="MBV2134371.1"/>
    </source>
</evidence>
<accession>A0ABS6N009</accession>
<dbReference type="InterPro" id="IPR034984">
    <property type="entry name" value="Imelysin-like_IPPA"/>
</dbReference>
<dbReference type="EMBL" id="JAHRGL010000057">
    <property type="protein sequence ID" value="MBV2134371.1"/>
    <property type="molecule type" value="Genomic_DNA"/>
</dbReference>
<dbReference type="PROSITE" id="PS51257">
    <property type="entry name" value="PROKAR_LIPOPROTEIN"/>
    <property type="match status" value="1"/>
</dbReference>
<comment type="caution">
    <text evidence="3">The sequence shown here is derived from an EMBL/GenBank/DDBJ whole genome shotgun (WGS) entry which is preliminary data.</text>
</comment>
<proteinExistence type="predicted"/>
<feature type="domain" description="Imelysin-like" evidence="2">
    <location>
        <begin position="44"/>
        <end position="342"/>
    </location>
</feature>
<sequence length="363" mass="38789">MLRPALLSLALLTALAGCSKSEPPQPKKEPFAAASAALTDAVLLPAYTRWTDSDRQLADSARAFCSGEQALPQARQAYLNAFGAWAALQPLAIGPLGEGNLSWQVQFWPDKKNLVARQVDALLASKPQLKQADLESASVVVQGLTAYEYLLFDQGIDLADLKQKRRYCPLLLAIGTHQQALSAKVLGAWLGEQGLANQLKNIPNSRYAEGREALGELLRAQVNALEGLKKKLGTPLARGTKAIPQPYQAEAWRSGASLASLDASLATAETLWRGQANGDGAGVRSLLGKDQADLATRIDAAYAESRQRIAALGQPLTALLADEAGRTSLNQLYDSLDTLHRLHGNDLAKALGIQLGFNAHDGD</sequence>
<dbReference type="Proteomes" id="UP000813068">
    <property type="component" value="Unassembled WGS sequence"/>
</dbReference>
<dbReference type="Pfam" id="PF09375">
    <property type="entry name" value="Peptidase_M75"/>
    <property type="match status" value="1"/>
</dbReference>
<dbReference type="RefSeq" id="WP_217682812.1">
    <property type="nucleotide sequence ID" value="NZ_JAHRGL010000057.1"/>
</dbReference>
<gene>
    <name evidence="3" type="ORF">KRX52_16445</name>
</gene>
<feature type="signal peptide" evidence="1">
    <location>
        <begin position="1"/>
        <end position="16"/>
    </location>
</feature>
<keyword evidence="1" id="KW-0732">Signal</keyword>
<evidence type="ECO:0000313" key="4">
    <source>
        <dbReference type="Proteomes" id="UP000813068"/>
    </source>
</evidence>
<evidence type="ECO:0000256" key="1">
    <source>
        <dbReference type="SAM" id="SignalP"/>
    </source>
</evidence>
<keyword evidence="4" id="KW-1185">Reference proteome</keyword>
<protein>
    <submittedName>
        <fullName evidence="3">Imelysin</fullName>
    </submittedName>
</protein>
<reference evidence="3 4" key="1">
    <citation type="submission" date="2021-06" db="EMBL/GenBank/DDBJ databases">
        <title>Differences between aerobic and microaerobic xylene degrading microbial communities.</title>
        <authorList>
            <person name="Banerjee S."/>
            <person name="Tancsics A."/>
        </authorList>
    </citation>
    <scope>NUCLEOTIDE SEQUENCE [LARGE SCALE GENOMIC DNA]</scope>
    <source>
        <strain evidence="3 4">MAP12</strain>
    </source>
</reference>